<keyword evidence="2" id="KW-1185">Reference proteome</keyword>
<dbReference type="InterPro" id="IPR036056">
    <property type="entry name" value="Fibrinogen-like_C"/>
</dbReference>
<name>A0A6S7FPK0_PARCT</name>
<dbReference type="AlphaFoldDB" id="A0A6S7FPK0"/>
<comment type="caution">
    <text evidence="1">The sequence shown here is derived from an EMBL/GenBank/DDBJ whole genome shotgun (WGS) entry which is preliminary data.</text>
</comment>
<dbReference type="NCBIfam" id="NF040941">
    <property type="entry name" value="GGGWT_bact"/>
    <property type="match status" value="1"/>
</dbReference>
<dbReference type="Pfam" id="PF00147">
    <property type="entry name" value="Fibrinogen_C"/>
    <property type="match status" value="1"/>
</dbReference>
<reference evidence="1" key="1">
    <citation type="submission" date="2020-04" db="EMBL/GenBank/DDBJ databases">
        <authorList>
            <person name="Alioto T."/>
            <person name="Alioto T."/>
            <person name="Gomez Garrido J."/>
        </authorList>
    </citation>
    <scope>NUCLEOTIDE SEQUENCE</scope>
    <source>
        <strain evidence="1">A484AB</strain>
    </source>
</reference>
<evidence type="ECO:0000313" key="1">
    <source>
        <dbReference type="EMBL" id="CAB3981804.1"/>
    </source>
</evidence>
<gene>
    <name evidence="1" type="ORF">PACLA_8A050899</name>
</gene>
<dbReference type="Gene3D" id="3.90.215.10">
    <property type="entry name" value="Gamma Fibrinogen, chain A, domain 1"/>
    <property type="match status" value="1"/>
</dbReference>
<dbReference type="PROSITE" id="PS51406">
    <property type="entry name" value="FIBRINOGEN_C_2"/>
    <property type="match status" value="1"/>
</dbReference>
<protein>
    <submittedName>
        <fullName evidence="1">Uncharacterized protein</fullName>
    </submittedName>
</protein>
<dbReference type="OrthoDB" id="10045365at2759"/>
<dbReference type="EMBL" id="CACRXK020000430">
    <property type="protein sequence ID" value="CAB3981804.1"/>
    <property type="molecule type" value="Genomic_DNA"/>
</dbReference>
<evidence type="ECO:0000313" key="2">
    <source>
        <dbReference type="Proteomes" id="UP001152795"/>
    </source>
</evidence>
<organism evidence="1 2">
    <name type="scientific">Paramuricea clavata</name>
    <name type="common">Red gorgonian</name>
    <name type="synonym">Violescent sea-whip</name>
    <dbReference type="NCBI Taxonomy" id="317549"/>
    <lineage>
        <taxon>Eukaryota</taxon>
        <taxon>Metazoa</taxon>
        <taxon>Cnidaria</taxon>
        <taxon>Anthozoa</taxon>
        <taxon>Octocorallia</taxon>
        <taxon>Malacalcyonacea</taxon>
        <taxon>Plexauridae</taxon>
        <taxon>Paramuricea</taxon>
    </lineage>
</organism>
<sequence length="344" mass="38441">MKPFAQLCIFIVTLWLLPSLLKATDVEQKCELVVNCTKKAENASQSCYDFMNLLDKNCGEGPSYCNKYKADLIRACTAGFCKKCLENVNTAYEDCIKFYHKIVSSEKELKHCEDVKKDLSFKCPQVCHGVKGLTEKNPGKSCRDILDWSTKTPTSGVYWIQPDGDSFAVQSYCDMSFQDGGWTLASYGYVATTAYGKFDDRNKNIPNMNHPNGYTWHPNKRNNSQGVIALQHGAVNLARGAKYMIMAAGSNPVSGGINKYSYVYFIDISNNRYNITFANHNRYHGASRTSTIPKMHVVEFTVKALKGETGRAKRYALAEALGVSWSDTYPTGYGFSPVKSQYGT</sequence>
<accession>A0A6S7FPK0</accession>
<dbReference type="InterPro" id="IPR014716">
    <property type="entry name" value="Fibrinogen_a/b/g_C_1"/>
</dbReference>
<dbReference type="SUPFAM" id="SSF56496">
    <property type="entry name" value="Fibrinogen C-terminal domain-like"/>
    <property type="match status" value="1"/>
</dbReference>
<proteinExistence type="predicted"/>
<dbReference type="InterPro" id="IPR002181">
    <property type="entry name" value="Fibrinogen_a/b/g_C_dom"/>
</dbReference>
<dbReference type="Proteomes" id="UP001152795">
    <property type="component" value="Unassembled WGS sequence"/>
</dbReference>